<keyword evidence="1" id="KW-0678">Repressor</keyword>
<dbReference type="EMBL" id="PVTD01000002">
    <property type="protein sequence ID" value="PRY25321.1"/>
    <property type="molecule type" value="Genomic_DNA"/>
</dbReference>
<evidence type="ECO:0000256" key="2">
    <source>
        <dbReference type="ARBA" id="ARBA00023015"/>
    </source>
</evidence>
<name>A0A2T0RVW7_9RHOB</name>
<dbReference type="PROSITE" id="PS50932">
    <property type="entry name" value="HTH_LACI_2"/>
    <property type="match status" value="1"/>
</dbReference>
<dbReference type="PANTHER" id="PTHR30146">
    <property type="entry name" value="LACI-RELATED TRANSCRIPTIONAL REPRESSOR"/>
    <property type="match status" value="1"/>
</dbReference>
<dbReference type="Pfam" id="PF13377">
    <property type="entry name" value="Peripla_BP_3"/>
    <property type="match status" value="1"/>
</dbReference>
<evidence type="ECO:0000256" key="1">
    <source>
        <dbReference type="ARBA" id="ARBA00022491"/>
    </source>
</evidence>
<evidence type="ECO:0000313" key="6">
    <source>
        <dbReference type="EMBL" id="PRY25321.1"/>
    </source>
</evidence>
<gene>
    <name evidence="6" type="ORF">CLV78_102499</name>
</gene>
<dbReference type="SUPFAM" id="SSF53822">
    <property type="entry name" value="Periplasmic binding protein-like I"/>
    <property type="match status" value="1"/>
</dbReference>
<keyword evidence="3" id="KW-0238">DNA-binding</keyword>
<keyword evidence="2" id="KW-0805">Transcription regulation</keyword>
<reference evidence="6 7" key="1">
    <citation type="submission" date="2018-03" db="EMBL/GenBank/DDBJ databases">
        <title>Genomic Encyclopedia of Archaeal and Bacterial Type Strains, Phase II (KMG-II): from individual species to whole genera.</title>
        <authorList>
            <person name="Goeker M."/>
        </authorList>
    </citation>
    <scope>NUCLEOTIDE SEQUENCE [LARGE SCALE GENOMIC DNA]</scope>
    <source>
        <strain evidence="6 7">DSM 29328</strain>
    </source>
</reference>
<dbReference type="InterPro" id="IPR028082">
    <property type="entry name" value="Peripla_BP_I"/>
</dbReference>
<dbReference type="PANTHER" id="PTHR30146:SF151">
    <property type="entry name" value="HTH-TYPE TRANSCRIPTIONAL REPRESSOR CYTR"/>
    <property type="match status" value="1"/>
</dbReference>
<dbReference type="RefSeq" id="WP_106204229.1">
    <property type="nucleotide sequence ID" value="NZ_PVTD01000002.1"/>
</dbReference>
<evidence type="ECO:0000256" key="4">
    <source>
        <dbReference type="ARBA" id="ARBA00023163"/>
    </source>
</evidence>
<organism evidence="6 7">
    <name type="scientific">Aliiruegeria haliotis</name>
    <dbReference type="NCBI Taxonomy" id="1280846"/>
    <lineage>
        <taxon>Bacteria</taxon>
        <taxon>Pseudomonadati</taxon>
        <taxon>Pseudomonadota</taxon>
        <taxon>Alphaproteobacteria</taxon>
        <taxon>Rhodobacterales</taxon>
        <taxon>Roseobacteraceae</taxon>
        <taxon>Aliiruegeria</taxon>
    </lineage>
</organism>
<comment type="caution">
    <text evidence="6">The sequence shown here is derived from an EMBL/GenBank/DDBJ whole genome shotgun (WGS) entry which is preliminary data.</text>
</comment>
<dbReference type="SUPFAM" id="SSF47413">
    <property type="entry name" value="lambda repressor-like DNA-binding domains"/>
    <property type="match status" value="1"/>
</dbReference>
<dbReference type="AlphaFoldDB" id="A0A2T0RVW7"/>
<dbReference type="GO" id="GO:0003700">
    <property type="term" value="F:DNA-binding transcription factor activity"/>
    <property type="evidence" value="ECO:0007669"/>
    <property type="project" value="TreeGrafter"/>
</dbReference>
<dbReference type="InterPro" id="IPR046335">
    <property type="entry name" value="LacI/GalR-like_sensor"/>
</dbReference>
<sequence>MGENGARAPSIRDVAQAAGVSTATVSRTLSNPDVVSEGTREAVFRAIRDTGYIVNVAARNLRKRETGAIAVLVPNIANPFFSRILSGIAEVMSEAGYNVLITDTTPMSLDDHRFPEYFSHNLTDGLIILDGMLNKDLLLNRGAPEVRAPMVFACEWIDEVPRPTVTVDNHEACGIAVRHLIDLGHRRIGHLGGPPDNVLSKHRMRGGREALHTNGLPHRRDWVYEGDFTLRSGAKIANQWLAQSDRPTAVYCASDEMAMGFIAELNRKGVRVPDEVSVLGFDDLEIAEHFVPPLTTVHQPRVAIGRAAARMLLERMNTDPRERVLGPVPRVVLPITLVERGSTAPPPSS</sequence>
<dbReference type="Pfam" id="PF00356">
    <property type="entry name" value="LacI"/>
    <property type="match status" value="1"/>
</dbReference>
<dbReference type="CDD" id="cd01392">
    <property type="entry name" value="HTH_LacI"/>
    <property type="match status" value="1"/>
</dbReference>
<evidence type="ECO:0000256" key="3">
    <source>
        <dbReference type="ARBA" id="ARBA00023125"/>
    </source>
</evidence>
<dbReference type="Gene3D" id="3.40.50.2300">
    <property type="match status" value="2"/>
</dbReference>
<keyword evidence="7" id="KW-1185">Reference proteome</keyword>
<feature type="domain" description="HTH lacI-type" evidence="5">
    <location>
        <begin position="9"/>
        <end position="63"/>
    </location>
</feature>
<dbReference type="CDD" id="cd06284">
    <property type="entry name" value="PBP1_LacI-like"/>
    <property type="match status" value="1"/>
</dbReference>
<proteinExistence type="predicted"/>
<dbReference type="OrthoDB" id="60111at2"/>
<dbReference type="InterPro" id="IPR000843">
    <property type="entry name" value="HTH_LacI"/>
</dbReference>
<protein>
    <submittedName>
        <fullName evidence="6">LacI family transcriptional regulator</fullName>
    </submittedName>
</protein>
<accession>A0A2T0RVW7</accession>
<evidence type="ECO:0000313" key="7">
    <source>
        <dbReference type="Proteomes" id="UP000239480"/>
    </source>
</evidence>
<dbReference type="GO" id="GO:0000976">
    <property type="term" value="F:transcription cis-regulatory region binding"/>
    <property type="evidence" value="ECO:0007669"/>
    <property type="project" value="TreeGrafter"/>
</dbReference>
<evidence type="ECO:0000259" key="5">
    <source>
        <dbReference type="PROSITE" id="PS50932"/>
    </source>
</evidence>
<dbReference type="InterPro" id="IPR010982">
    <property type="entry name" value="Lambda_DNA-bd_dom_sf"/>
</dbReference>
<keyword evidence="4" id="KW-0804">Transcription</keyword>
<dbReference type="Gene3D" id="1.10.260.40">
    <property type="entry name" value="lambda repressor-like DNA-binding domains"/>
    <property type="match status" value="1"/>
</dbReference>
<dbReference type="Proteomes" id="UP000239480">
    <property type="component" value="Unassembled WGS sequence"/>
</dbReference>
<dbReference type="SMART" id="SM00354">
    <property type="entry name" value="HTH_LACI"/>
    <property type="match status" value="1"/>
</dbReference>